<dbReference type="Proteomes" id="UP000270296">
    <property type="component" value="Unassembled WGS sequence"/>
</dbReference>
<evidence type="ECO:0000256" key="4">
    <source>
        <dbReference type="ARBA" id="ARBA00022833"/>
    </source>
</evidence>
<evidence type="ECO:0000259" key="9">
    <source>
        <dbReference type="PROSITE" id="PS51321"/>
    </source>
</evidence>
<evidence type="ECO:0000313" key="10">
    <source>
        <dbReference type="EMBL" id="VDO96709.1"/>
    </source>
</evidence>
<evidence type="ECO:0000256" key="5">
    <source>
        <dbReference type="ARBA" id="ARBA00023242"/>
    </source>
</evidence>
<comment type="subcellular location">
    <subcellularLocation>
        <location evidence="1 6">Nucleus</location>
    </subcellularLocation>
</comment>
<dbReference type="Pfam" id="PF07500">
    <property type="entry name" value="TFIIS_M"/>
    <property type="match status" value="1"/>
</dbReference>
<dbReference type="InterPro" id="IPR017923">
    <property type="entry name" value="TFIIS_N"/>
</dbReference>
<dbReference type="PANTHER" id="PTHR11477:SF0">
    <property type="entry name" value="IP08861P-RELATED"/>
    <property type="match status" value="1"/>
</dbReference>
<evidence type="ECO:0000313" key="11">
    <source>
        <dbReference type="Proteomes" id="UP000270296"/>
    </source>
</evidence>
<dbReference type="PROSITE" id="PS51319">
    <property type="entry name" value="TFIIS_N"/>
    <property type="match status" value="1"/>
</dbReference>
<feature type="region of interest" description="Disordered" evidence="7">
    <location>
        <begin position="106"/>
        <end position="133"/>
    </location>
</feature>
<dbReference type="SMART" id="SM00510">
    <property type="entry name" value="TFS2M"/>
    <property type="match status" value="1"/>
</dbReference>
<dbReference type="SMART" id="SM00509">
    <property type="entry name" value="TFS2N"/>
    <property type="match status" value="1"/>
</dbReference>
<reference evidence="12" key="1">
    <citation type="submission" date="2016-06" db="UniProtKB">
        <authorList>
            <consortium name="WormBaseParasite"/>
        </authorList>
    </citation>
    <scope>IDENTIFICATION</scope>
</reference>
<keyword evidence="11" id="KW-1185">Reference proteome</keyword>
<protein>
    <submittedName>
        <fullName evidence="12">TFIIS N-terminal domain-containing protein</fullName>
    </submittedName>
</protein>
<feature type="domain" description="TFIIS central" evidence="9">
    <location>
        <begin position="141"/>
        <end position="269"/>
    </location>
</feature>
<evidence type="ECO:0000313" key="12">
    <source>
        <dbReference type="WBParaSite" id="SBAD_0000225001-mRNA-1"/>
    </source>
</evidence>
<gene>
    <name evidence="10" type="ORF">SBAD_LOCUS2147</name>
</gene>
<accession>A0A183IEV3</accession>
<reference evidence="10 11" key="2">
    <citation type="submission" date="2018-11" db="EMBL/GenBank/DDBJ databases">
        <authorList>
            <consortium name="Pathogen Informatics"/>
        </authorList>
    </citation>
    <scope>NUCLEOTIDE SEQUENCE [LARGE SCALE GENOMIC DNA]</scope>
</reference>
<dbReference type="OrthoDB" id="44867at2759"/>
<name>A0A183IEV3_9BILA</name>
<dbReference type="PANTHER" id="PTHR11477">
    <property type="entry name" value="TRANSCRIPTION FACTOR S-II ZINC FINGER DOMAIN-CONTAINING PROTEIN"/>
    <property type="match status" value="1"/>
</dbReference>
<dbReference type="Gene3D" id="1.10.472.30">
    <property type="entry name" value="Transcription elongation factor S-II, central domain"/>
    <property type="match status" value="1"/>
</dbReference>
<evidence type="ECO:0000259" key="8">
    <source>
        <dbReference type="PROSITE" id="PS51319"/>
    </source>
</evidence>
<evidence type="ECO:0000256" key="6">
    <source>
        <dbReference type="PROSITE-ProRule" id="PRU00649"/>
    </source>
</evidence>
<evidence type="ECO:0000256" key="3">
    <source>
        <dbReference type="ARBA" id="ARBA00022771"/>
    </source>
</evidence>
<dbReference type="GO" id="GO:0005634">
    <property type="term" value="C:nucleus"/>
    <property type="evidence" value="ECO:0007669"/>
    <property type="project" value="UniProtKB-SubCell"/>
</dbReference>
<keyword evidence="3" id="KW-0863">Zinc-finger</keyword>
<evidence type="ECO:0000256" key="7">
    <source>
        <dbReference type="SAM" id="MobiDB-lite"/>
    </source>
</evidence>
<dbReference type="InterPro" id="IPR003617">
    <property type="entry name" value="TFIIS/CRSP70_N_sub"/>
</dbReference>
<dbReference type="InterPro" id="IPR035441">
    <property type="entry name" value="TFIIS/LEDGF_dom_sf"/>
</dbReference>
<feature type="domain" description="TFIIS N-terminal" evidence="8">
    <location>
        <begin position="5"/>
        <end position="85"/>
    </location>
</feature>
<sequence>MTKLGEIEKIKREIEGMVLRNALNIRRMLELLRTVSNISMDIDTLRKTRIGIAVNTVRRTYPNNKPIHDLALTCIRNWKRIVKQVERRKSDSYSEVDAKTNLVVPENDCRPIDSSLGTHHSGRKDDESASTENLKWPAEPIRVKSIELLTDALSHLNEDGSPSTENLAAISSDQNNCRNLAYEIEDEVFKLNGCTPHKKYRTHIRNLVLIFKQRRNPSLNRDLVCHKISPKAVAAMSPEQLAPDSMKELRCTFERESFRSRLISENEESRSGSFKLLASFPFLGLVDLLNVFRGIQVYCQ</sequence>
<evidence type="ECO:0000256" key="1">
    <source>
        <dbReference type="ARBA" id="ARBA00004123"/>
    </source>
</evidence>
<keyword evidence="4" id="KW-0862">Zinc</keyword>
<dbReference type="GO" id="GO:0006351">
    <property type="term" value="P:DNA-templated transcription"/>
    <property type="evidence" value="ECO:0007669"/>
    <property type="project" value="InterPro"/>
</dbReference>
<evidence type="ECO:0000256" key="2">
    <source>
        <dbReference type="ARBA" id="ARBA00022723"/>
    </source>
</evidence>
<dbReference type="PIRSF" id="PIRSF006704">
    <property type="entry name" value="TF_IIS"/>
    <property type="match status" value="1"/>
</dbReference>
<dbReference type="InterPro" id="IPR036575">
    <property type="entry name" value="TFIIS_cen_dom_sf"/>
</dbReference>
<dbReference type="EMBL" id="UZAM01007105">
    <property type="protein sequence ID" value="VDO96709.1"/>
    <property type="molecule type" value="Genomic_DNA"/>
</dbReference>
<dbReference type="WBParaSite" id="SBAD_0000225001-mRNA-1">
    <property type="protein sequence ID" value="SBAD_0000225001-mRNA-1"/>
    <property type="gene ID" value="SBAD_0000225001"/>
</dbReference>
<dbReference type="SUPFAM" id="SSF47676">
    <property type="entry name" value="Conserved domain common to transcription factors TFIIS, elongin A, CRSP70"/>
    <property type="match status" value="1"/>
</dbReference>
<dbReference type="PROSITE" id="PS51321">
    <property type="entry name" value="TFIIS_CENTRAL"/>
    <property type="match status" value="1"/>
</dbReference>
<proteinExistence type="predicted"/>
<dbReference type="AlphaFoldDB" id="A0A183IEV3"/>
<dbReference type="Pfam" id="PF08711">
    <property type="entry name" value="Med26"/>
    <property type="match status" value="1"/>
</dbReference>
<dbReference type="SUPFAM" id="SSF46942">
    <property type="entry name" value="Elongation factor TFIIS domain 2"/>
    <property type="match status" value="1"/>
</dbReference>
<dbReference type="Gene3D" id="1.20.930.10">
    <property type="entry name" value="Conserved domain common to transcription factors TFIIS, elongin A, CRSP70"/>
    <property type="match status" value="1"/>
</dbReference>
<dbReference type="InterPro" id="IPR003618">
    <property type="entry name" value="TFIIS_cen_dom"/>
</dbReference>
<keyword evidence="2" id="KW-0479">Metal-binding</keyword>
<organism evidence="12">
    <name type="scientific">Soboliphyme baturini</name>
    <dbReference type="NCBI Taxonomy" id="241478"/>
    <lineage>
        <taxon>Eukaryota</taxon>
        <taxon>Metazoa</taxon>
        <taxon>Ecdysozoa</taxon>
        <taxon>Nematoda</taxon>
        <taxon>Enoplea</taxon>
        <taxon>Dorylaimia</taxon>
        <taxon>Dioctophymatida</taxon>
        <taxon>Dioctophymatoidea</taxon>
        <taxon>Soboliphymatidae</taxon>
        <taxon>Soboliphyme</taxon>
    </lineage>
</organism>
<keyword evidence="5 6" id="KW-0539">Nucleus</keyword>
<dbReference type="GO" id="GO:0008270">
    <property type="term" value="F:zinc ion binding"/>
    <property type="evidence" value="ECO:0007669"/>
    <property type="project" value="UniProtKB-KW"/>
</dbReference>
<dbReference type="InterPro" id="IPR035100">
    <property type="entry name" value="TF_IIS-typ"/>
</dbReference>